<accession>A0ABZ0UJ12</accession>
<name>A0ABZ0UJ12_9RICK</name>
<organism evidence="1 2">
    <name type="scientific">Candidatus Bandiella euplotis</name>
    <dbReference type="NCBI Taxonomy" id="1664265"/>
    <lineage>
        <taxon>Bacteria</taxon>
        <taxon>Pseudomonadati</taxon>
        <taxon>Pseudomonadota</taxon>
        <taxon>Alphaproteobacteria</taxon>
        <taxon>Rickettsiales</taxon>
        <taxon>Candidatus Midichloriaceae</taxon>
        <taxon>Candidatus Bandiella</taxon>
    </lineage>
</organism>
<gene>
    <name evidence="1" type="ORF">Bandiella_00189</name>
</gene>
<protein>
    <submittedName>
        <fullName evidence="1">Lambda phage family tail protein</fullName>
    </submittedName>
</protein>
<evidence type="ECO:0000313" key="1">
    <source>
        <dbReference type="EMBL" id="WPX96086.1"/>
    </source>
</evidence>
<dbReference type="Proteomes" id="UP001327219">
    <property type="component" value="Chromosome"/>
</dbReference>
<sequence>MIKKTEHLKTGKNIAFSILTRPHTNSPSEVKQLVGLKLVKLVVLNKYQDCSTLLDDAVVLREIGNKKVLKISLTGLYTDIEAAQILRDASFSGVYLECQMALEKNFNICGKFMISDFEIECNTTDFMYFTFTLINTGKLHLKNNM</sequence>
<dbReference type="EMBL" id="CP110820">
    <property type="protein sequence ID" value="WPX96086.1"/>
    <property type="molecule type" value="Genomic_DNA"/>
</dbReference>
<evidence type="ECO:0000313" key="2">
    <source>
        <dbReference type="Proteomes" id="UP001327219"/>
    </source>
</evidence>
<dbReference type="RefSeq" id="WP_323733019.1">
    <property type="nucleotide sequence ID" value="NZ_CP110820.1"/>
</dbReference>
<proteinExistence type="predicted"/>
<keyword evidence="2" id="KW-1185">Reference proteome</keyword>
<reference evidence="1 2" key="1">
    <citation type="submission" date="2022-11" db="EMBL/GenBank/DDBJ databases">
        <title>Host association and intracellularity evolved multiple times independently in the Rickettsiales.</title>
        <authorList>
            <person name="Castelli M."/>
            <person name="Nardi T."/>
            <person name="Gammuto L."/>
            <person name="Bellinzona G."/>
            <person name="Sabaneyeva E."/>
            <person name="Potekhin A."/>
            <person name="Serra V."/>
            <person name="Petroni G."/>
            <person name="Sassera D."/>
        </authorList>
    </citation>
    <scope>NUCLEOTIDE SEQUENCE [LARGE SCALE GENOMIC DNA]</scope>
    <source>
        <strain evidence="1 2">NDG2</strain>
    </source>
</reference>
<dbReference type="InterPro" id="IPR011855">
    <property type="entry name" value="Phgtail_TP901_1"/>
</dbReference>
<dbReference type="Pfam" id="PF06199">
    <property type="entry name" value="Phage_tail_2"/>
    <property type="match status" value="1"/>
</dbReference>